<dbReference type="EMBL" id="CATOUU010000924">
    <property type="protein sequence ID" value="CAI9959820.1"/>
    <property type="molecule type" value="Genomic_DNA"/>
</dbReference>
<reference evidence="2 3" key="2">
    <citation type="submission" date="2024-07" db="EMBL/GenBank/DDBJ databases">
        <authorList>
            <person name="Akdeniz Z."/>
        </authorList>
    </citation>
    <scope>NUCLEOTIDE SEQUENCE [LARGE SCALE GENOMIC DNA]</scope>
</reference>
<proteinExistence type="predicted"/>
<dbReference type="EMBL" id="CAXDID020000146">
    <property type="protein sequence ID" value="CAL6040695.1"/>
    <property type="molecule type" value="Genomic_DNA"/>
</dbReference>
<sequence length="312" mass="35514">MTILDQKLHAEILNSSAELKLMLQNQFYNLEQDIQSNISNLSEFMFETYSDLKFDIKTTNITLHDNLNQMFKESSDQNSMTQVIINGFNNQVSNNFSFLYGKLENISSVIHDNQLNITTLINDNQFNIKNNFTQMLQKIDNANIAVNDFKSISLFNFSAISTQINSLDTKISSSFSSVLNTCSKETTVEDLKTQINKLNDKINELSVNISIQTSGCKTVGAIPEGDGLCKCAARLGSGVIVPDDLYHGQWFTYRRSYFSISLNMCCSQYKNEQYTNNAFDYDDKYLCGNGLLYDYSYAGQYGFRPYTNFVLQ</sequence>
<organism evidence="1">
    <name type="scientific">Hexamita inflata</name>
    <dbReference type="NCBI Taxonomy" id="28002"/>
    <lineage>
        <taxon>Eukaryota</taxon>
        <taxon>Metamonada</taxon>
        <taxon>Diplomonadida</taxon>
        <taxon>Hexamitidae</taxon>
        <taxon>Hexamitinae</taxon>
        <taxon>Hexamita</taxon>
    </lineage>
</organism>
<accession>A0AA86QJF6</accession>
<evidence type="ECO:0000313" key="2">
    <source>
        <dbReference type="EMBL" id="CAL6040695.1"/>
    </source>
</evidence>
<dbReference type="AlphaFoldDB" id="A0AA86QJF6"/>
<name>A0AA86QJF6_9EUKA</name>
<keyword evidence="3" id="KW-1185">Reference proteome</keyword>
<reference evidence="1" key="1">
    <citation type="submission" date="2023-06" db="EMBL/GenBank/DDBJ databases">
        <authorList>
            <person name="Kurt Z."/>
        </authorList>
    </citation>
    <scope>NUCLEOTIDE SEQUENCE</scope>
</reference>
<evidence type="ECO:0000313" key="1">
    <source>
        <dbReference type="EMBL" id="CAI9959820.1"/>
    </source>
</evidence>
<comment type="caution">
    <text evidence="1">The sequence shown here is derived from an EMBL/GenBank/DDBJ whole genome shotgun (WGS) entry which is preliminary data.</text>
</comment>
<protein>
    <submittedName>
        <fullName evidence="2">Hypothetical_protein</fullName>
    </submittedName>
</protein>
<evidence type="ECO:0000313" key="3">
    <source>
        <dbReference type="Proteomes" id="UP001642409"/>
    </source>
</evidence>
<dbReference type="Proteomes" id="UP001642409">
    <property type="component" value="Unassembled WGS sequence"/>
</dbReference>
<gene>
    <name evidence="2" type="ORF">HINF_LOCUS38459</name>
    <name evidence="1" type="ORF">HINF_LOCUS47465</name>
</gene>